<accession>A0A6J4TWE5</accession>
<dbReference type="AlphaFoldDB" id="A0A6J4TWE5"/>
<protein>
    <submittedName>
        <fullName evidence="1">Uncharacterized protein</fullName>
    </submittedName>
</protein>
<reference evidence="1" key="1">
    <citation type="submission" date="2020-02" db="EMBL/GenBank/DDBJ databases">
        <authorList>
            <person name="Meier V. D."/>
        </authorList>
    </citation>
    <scope>NUCLEOTIDE SEQUENCE</scope>
    <source>
        <strain evidence="1">AVDCRST_MAG91</strain>
    </source>
</reference>
<organism evidence="1">
    <name type="scientific">uncultured Sphingomonadaceae bacterium</name>
    <dbReference type="NCBI Taxonomy" id="169976"/>
    <lineage>
        <taxon>Bacteria</taxon>
        <taxon>Pseudomonadati</taxon>
        <taxon>Pseudomonadota</taxon>
        <taxon>Alphaproteobacteria</taxon>
        <taxon>Sphingomonadales</taxon>
        <taxon>Sphingomonadaceae</taxon>
        <taxon>environmental samples</taxon>
    </lineage>
</organism>
<evidence type="ECO:0000313" key="1">
    <source>
        <dbReference type="EMBL" id="CAA9532760.1"/>
    </source>
</evidence>
<name>A0A6J4TWE5_9SPHN</name>
<dbReference type="EMBL" id="CADCVX010000543">
    <property type="protein sequence ID" value="CAA9532760.1"/>
    <property type="molecule type" value="Genomic_DNA"/>
</dbReference>
<proteinExistence type="predicted"/>
<gene>
    <name evidence="1" type="ORF">AVDCRST_MAG91-3119</name>
</gene>
<sequence length="49" mass="5527">MLVAESDEFVATYFGGVEKIVREAEPFRLGRDHHEDERGLTHDAAQLLA</sequence>